<evidence type="ECO:0000256" key="4">
    <source>
        <dbReference type="ARBA" id="ARBA00022485"/>
    </source>
</evidence>
<dbReference type="Pfam" id="PF13450">
    <property type="entry name" value="NAD_binding_8"/>
    <property type="match status" value="1"/>
</dbReference>
<dbReference type="GO" id="GO:0051539">
    <property type="term" value="F:4 iron, 4 sulfur cluster binding"/>
    <property type="evidence" value="ECO:0007669"/>
    <property type="project" value="UniProtKB-UniRule"/>
</dbReference>
<keyword evidence="4" id="KW-0004">4Fe-4S</keyword>
<keyword evidence="3 14" id="KW-0813">Transport</keyword>
<keyword evidence="12 14" id="KW-0830">Ubiquinone</keyword>
<comment type="cofactor">
    <cofactor evidence="1 14">
        <name>FAD</name>
        <dbReference type="ChEBI" id="CHEBI:57692"/>
    </cofactor>
</comment>
<keyword evidence="7 14" id="KW-0274">FAD</keyword>
<dbReference type="Gene3D" id="3.50.50.60">
    <property type="entry name" value="FAD/NAD(P)-binding domain"/>
    <property type="match status" value="1"/>
</dbReference>
<dbReference type="InterPro" id="IPR049398">
    <property type="entry name" value="ETF-QO/FixC_UQ-bd"/>
</dbReference>
<evidence type="ECO:0000256" key="5">
    <source>
        <dbReference type="ARBA" id="ARBA00022630"/>
    </source>
</evidence>
<dbReference type="AlphaFoldDB" id="A0A554WSA5"/>
<evidence type="ECO:0000256" key="7">
    <source>
        <dbReference type="ARBA" id="ARBA00022827"/>
    </source>
</evidence>
<dbReference type="PROSITE" id="PS51379">
    <property type="entry name" value="4FE4S_FER_2"/>
    <property type="match status" value="1"/>
</dbReference>
<comment type="caution">
    <text evidence="16">The sequence shown here is derived from an EMBL/GenBank/DDBJ whole genome shotgun (WGS) entry which is preliminary data.</text>
</comment>
<reference evidence="16 17" key="1">
    <citation type="submission" date="2019-07" db="EMBL/GenBank/DDBJ databases">
        <title>Tepidimonas sediminis YIM 72259 draft genome.</title>
        <authorList>
            <person name="Da Costa M.S."/>
            <person name="Froufe H.J.C."/>
            <person name="Egas C."/>
            <person name="Albuquerque L."/>
        </authorList>
    </citation>
    <scope>NUCLEOTIDE SEQUENCE [LARGE SCALE GENOMIC DNA]</scope>
    <source>
        <strain evidence="16 17">YIM 72259</strain>
    </source>
</reference>
<keyword evidence="6 14" id="KW-0479">Metal-binding</keyword>
<dbReference type="Gene3D" id="3.30.70.20">
    <property type="match status" value="1"/>
</dbReference>
<evidence type="ECO:0000256" key="8">
    <source>
        <dbReference type="ARBA" id="ARBA00022982"/>
    </source>
</evidence>
<dbReference type="PANTHER" id="PTHR10617">
    <property type="entry name" value="ELECTRON TRANSFER FLAVOPROTEIN-UBIQUINONE OXIDOREDUCTASE"/>
    <property type="match status" value="1"/>
</dbReference>
<dbReference type="SUPFAM" id="SSF54862">
    <property type="entry name" value="4Fe-4S ferredoxins"/>
    <property type="match status" value="1"/>
</dbReference>
<dbReference type="SUPFAM" id="SSF51905">
    <property type="entry name" value="FAD/NAD(P)-binding domain"/>
    <property type="match status" value="1"/>
</dbReference>
<dbReference type="InterPro" id="IPR017896">
    <property type="entry name" value="4Fe4S_Fe-S-bd"/>
</dbReference>
<evidence type="ECO:0000313" key="17">
    <source>
        <dbReference type="Proteomes" id="UP000320225"/>
    </source>
</evidence>
<organism evidence="16 17">
    <name type="scientific">Tepidimonas sediminis</name>
    <dbReference type="NCBI Taxonomy" id="2588941"/>
    <lineage>
        <taxon>Bacteria</taxon>
        <taxon>Pseudomonadati</taxon>
        <taxon>Pseudomonadota</taxon>
        <taxon>Betaproteobacteria</taxon>
        <taxon>Burkholderiales</taxon>
        <taxon>Tepidimonas</taxon>
    </lineage>
</organism>
<keyword evidence="10 14" id="KW-0408">Iron</keyword>
<keyword evidence="5 14" id="KW-0285">Flavoprotein</keyword>
<dbReference type="Pfam" id="PF21162">
    <property type="entry name" value="ETFQO_UQ-bd"/>
    <property type="match status" value="1"/>
</dbReference>
<dbReference type="InterPro" id="IPR036188">
    <property type="entry name" value="FAD/NAD-bd_sf"/>
</dbReference>
<feature type="domain" description="4Fe-4S ferredoxin-type" evidence="15">
    <location>
        <begin position="521"/>
        <end position="550"/>
    </location>
</feature>
<dbReference type="EMBL" id="VJND01000003">
    <property type="protein sequence ID" value="TSE26460.1"/>
    <property type="molecule type" value="Genomic_DNA"/>
</dbReference>
<evidence type="ECO:0000256" key="1">
    <source>
        <dbReference type="ARBA" id="ARBA00001974"/>
    </source>
</evidence>
<dbReference type="PRINTS" id="PR00420">
    <property type="entry name" value="RNGMNOXGNASE"/>
</dbReference>
<evidence type="ECO:0000256" key="11">
    <source>
        <dbReference type="ARBA" id="ARBA00023014"/>
    </source>
</evidence>
<sequence>MKTPAHLIEQFGPREAMEYDVVVVGAGPAGLATAIRLKQLAAAQGAEVSVCVLEKGSEPGAHILSGAVMDPRALTELFPDWKERGAPLNQPVTGDEVLFLDAKRALRTPRWLMPDCFHNEGNYVISLGAVTKWLGEQAEALGVEIFPGFTAAEVLFDEQGGVVGVATGHMGLGKDGEPTDAFQLGMELRAKYTVFAEGARGHLGKELIARFRLDEGRDPQTYGIGIKELWEIPPEKARPGLVVHTAGWPLDEHTYGGGFLYHMEGNKVTLGFVVGLDYQNPWLSPFEEMQRWKTHPAIRAHLEGGKRIGYGARAITAGGLLSLPKTVFPGGALVGCDAGYLNAARIKGSHAAIKTGMLCAEAAFEALRAGRAHDELTAYPAAFEQSWLYEELHRARNFKTWFKKGNTIGALMTGIEHWLLPRLGIKSPPWTVHRHVPDHARLHAASQVEPIRYPKPDGVLTFDRLSSVFLSNTNHEENQPAHLTLKDASVPVAVNLALYGGPESRYCPAGVYEFVEKDGVPQLVINAQNCVHCKTCDIKDPTQNIVWVTPEGGGGPNYAGM</sequence>
<dbReference type="EC" id="1.5.5.1" evidence="14"/>
<evidence type="ECO:0000256" key="13">
    <source>
        <dbReference type="ARBA" id="ARBA00052682"/>
    </source>
</evidence>
<dbReference type="OrthoDB" id="9766632at2"/>
<evidence type="ECO:0000256" key="9">
    <source>
        <dbReference type="ARBA" id="ARBA00023002"/>
    </source>
</evidence>
<dbReference type="PANTHER" id="PTHR10617:SF107">
    <property type="entry name" value="ELECTRON TRANSFER FLAVOPROTEIN-UBIQUINONE OXIDOREDUCTASE, MITOCHONDRIAL"/>
    <property type="match status" value="1"/>
</dbReference>
<comment type="cofactor">
    <cofactor evidence="14">
        <name>[4Fe-4S] cluster</name>
        <dbReference type="ChEBI" id="CHEBI:49883"/>
    </cofactor>
    <text evidence="14">Binds 1 [4Fe-4S] cluster.</text>
</comment>
<evidence type="ECO:0000256" key="2">
    <source>
        <dbReference type="ARBA" id="ARBA00002819"/>
    </source>
</evidence>
<dbReference type="FunFam" id="3.30.70.20:FF:000012">
    <property type="entry name" value="Electron transfer flavoprotein-ubiquinone oxidoreductase, mitochondrial"/>
    <property type="match status" value="1"/>
</dbReference>
<evidence type="ECO:0000313" key="16">
    <source>
        <dbReference type="EMBL" id="TSE26460.1"/>
    </source>
</evidence>
<name>A0A554WSA5_9BURK</name>
<dbReference type="SUPFAM" id="SSF54373">
    <property type="entry name" value="FAD-linked reductases, C-terminal domain"/>
    <property type="match status" value="1"/>
</dbReference>
<evidence type="ECO:0000256" key="14">
    <source>
        <dbReference type="RuleBase" id="RU366068"/>
    </source>
</evidence>
<accession>A0A554WSA5</accession>
<dbReference type="RefSeq" id="WP_143893781.1">
    <property type="nucleotide sequence ID" value="NZ_VJND01000003.1"/>
</dbReference>
<evidence type="ECO:0000259" key="15">
    <source>
        <dbReference type="PROSITE" id="PS51379"/>
    </source>
</evidence>
<keyword evidence="17" id="KW-1185">Reference proteome</keyword>
<dbReference type="Gene3D" id="3.30.9.90">
    <property type="match status" value="1"/>
</dbReference>
<dbReference type="Pfam" id="PF05187">
    <property type="entry name" value="Fer4_ETF_QO"/>
    <property type="match status" value="1"/>
</dbReference>
<evidence type="ECO:0000256" key="6">
    <source>
        <dbReference type="ARBA" id="ARBA00022723"/>
    </source>
</evidence>
<evidence type="ECO:0000256" key="12">
    <source>
        <dbReference type="ARBA" id="ARBA00023075"/>
    </source>
</evidence>
<comment type="function">
    <text evidence="2 14">Accepts electrons from ETF and reduces ubiquinone.</text>
</comment>
<comment type="catalytic activity">
    <reaction evidence="13 14">
        <text>a ubiquinone + reduced [electron-transfer flavoprotein] = a ubiquinol + oxidized [electron-transfer flavoprotein] + H(+)</text>
        <dbReference type="Rhea" id="RHEA:24052"/>
        <dbReference type="Rhea" id="RHEA-COMP:9565"/>
        <dbReference type="Rhea" id="RHEA-COMP:9566"/>
        <dbReference type="Rhea" id="RHEA-COMP:10685"/>
        <dbReference type="Rhea" id="RHEA-COMP:10686"/>
        <dbReference type="ChEBI" id="CHEBI:15378"/>
        <dbReference type="ChEBI" id="CHEBI:16389"/>
        <dbReference type="ChEBI" id="CHEBI:17976"/>
        <dbReference type="ChEBI" id="CHEBI:57692"/>
        <dbReference type="ChEBI" id="CHEBI:58307"/>
        <dbReference type="EC" id="1.5.5.1"/>
    </reaction>
</comment>
<keyword evidence="8 14" id="KW-0249">Electron transport</keyword>
<evidence type="ECO:0000256" key="3">
    <source>
        <dbReference type="ARBA" id="ARBA00022448"/>
    </source>
</evidence>
<dbReference type="Proteomes" id="UP000320225">
    <property type="component" value="Unassembled WGS sequence"/>
</dbReference>
<proteinExistence type="predicted"/>
<dbReference type="InterPro" id="IPR007859">
    <property type="entry name" value="ETF-QO/FixX_C"/>
</dbReference>
<dbReference type="InterPro" id="IPR040156">
    <property type="entry name" value="ETF-QO"/>
</dbReference>
<protein>
    <recommendedName>
        <fullName evidence="14">Electron transfer flavoprotein-ubiquinone oxidoreductase</fullName>
        <shortName evidence="14">ETF-QO</shortName>
        <ecNumber evidence="14">1.5.5.1</ecNumber>
    </recommendedName>
</protein>
<evidence type="ECO:0000256" key="10">
    <source>
        <dbReference type="ARBA" id="ARBA00023004"/>
    </source>
</evidence>
<keyword evidence="11 14" id="KW-0411">Iron-sulfur</keyword>
<gene>
    <name evidence="16" type="ORF">Tsedi_00760</name>
</gene>
<keyword evidence="9 14" id="KW-0560">Oxidoreductase</keyword>
<dbReference type="GO" id="GO:0046872">
    <property type="term" value="F:metal ion binding"/>
    <property type="evidence" value="ECO:0007669"/>
    <property type="project" value="UniProtKB-KW"/>
</dbReference>
<dbReference type="GO" id="GO:0004174">
    <property type="term" value="F:electron-transferring-flavoprotein dehydrogenase activity"/>
    <property type="evidence" value="ECO:0007669"/>
    <property type="project" value="UniProtKB-UniRule"/>
</dbReference>